<dbReference type="Gramene" id="ORGLA03G0162900.1">
    <property type="protein sequence ID" value="ORGLA03G0162900.1"/>
    <property type="gene ID" value="ORGLA03G0162900"/>
</dbReference>
<dbReference type="InterPro" id="IPR038765">
    <property type="entry name" value="Papain-like_cys_pep_sf"/>
</dbReference>
<dbReference type="STRING" id="4538.I1PB83"/>
<reference evidence="8" key="1">
    <citation type="submission" date="2015-06" db="UniProtKB">
        <authorList>
            <consortium name="EnsemblPlants"/>
        </authorList>
    </citation>
    <scope>IDENTIFICATION</scope>
</reference>
<evidence type="ECO:0000256" key="1">
    <source>
        <dbReference type="ARBA" id="ARBA00005234"/>
    </source>
</evidence>
<dbReference type="GO" id="GO:0016929">
    <property type="term" value="F:deSUMOylase activity"/>
    <property type="evidence" value="ECO:0007669"/>
    <property type="project" value="TreeGrafter"/>
</dbReference>
<evidence type="ECO:0000313" key="9">
    <source>
        <dbReference type="Proteomes" id="UP000007306"/>
    </source>
</evidence>
<keyword evidence="3" id="KW-0833">Ubl conjugation pathway</keyword>
<feature type="region of interest" description="Disordered" evidence="6">
    <location>
        <begin position="15"/>
        <end position="36"/>
    </location>
</feature>
<dbReference type="PROSITE" id="PS50600">
    <property type="entry name" value="ULP_PROTEASE"/>
    <property type="match status" value="1"/>
</dbReference>
<organism evidence="8 9">
    <name type="scientific">Oryza glaberrima</name>
    <name type="common">African rice</name>
    <dbReference type="NCBI Taxonomy" id="4538"/>
    <lineage>
        <taxon>Eukaryota</taxon>
        <taxon>Viridiplantae</taxon>
        <taxon>Streptophyta</taxon>
        <taxon>Embryophyta</taxon>
        <taxon>Tracheophyta</taxon>
        <taxon>Spermatophyta</taxon>
        <taxon>Magnoliopsida</taxon>
        <taxon>Liliopsida</taxon>
        <taxon>Poales</taxon>
        <taxon>Poaceae</taxon>
        <taxon>BOP clade</taxon>
        <taxon>Oryzoideae</taxon>
        <taxon>Oryzeae</taxon>
        <taxon>Oryzinae</taxon>
        <taxon>Oryza</taxon>
    </lineage>
</organism>
<dbReference type="Proteomes" id="UP000007306">
    <property type="component" value="Chromosome 3"/>
</dbReference>
<keyword evidence="5" id="KW-0788">Thiol protease</keyword>
<proteinExistence type="inferred from homology"/>
<protein>
    <recommendedName>
        <fullName evidence="7">Ubiquitin-like protease family profile domain-containing protein</fullName>
    </recommendedName>
</protein>
<dbReference type="Gene3D" id="3.40.395.10">
    <property type="entry name" value="Adenoviral Proteinase, Chain A"/>
    <property type="match status" value="1"/>
</dbReference>
<keyword evidence="9" id="KW-1185">Reference proteome</keyword>
<evidence type="ECO:0000256" key="4">
    <source>
        <dbReference type="ARBA" id="ARBA00022801"/>
    </source>
</evidence>
<evidence type="ECO:0000259" key="7">
    <source>
        <dbReference type="PROSITE" id="PS50600"/>
    </source>
</evidence>
<evidence type="ECO:0000256" key="2">
    <source>
        <dbReference type="ARBA" id="ARBA00022670"/>
    </source>
</evidence>
<dbReference type="OMA" id="NEVHKCL"/>
<feature type="compositionally biased region" description="Basic residues" evidence="6">
    <location>
        <begin position="26"/>
        <end position="35"/>
    </location>
</feature>
<comment type="similarity">
    <text evidence="1">Belongs to the peptidase C48 family.</text>
</comment>
<evidence type="ECO:0000313" key="8">
    <source>
        <dbReference type="EnsemblPlants" id="ORGLA03G0162900.1"/>
    </source>
</evidence>
<dbReference type="EnsemblPlants" id="ORGLA03G0162900.1">
    <property type="protein sequence ID" value="ORGLA03G0162900.1"/>
    <property type="gene ID" value="ORGLA03G0162900"/>
</dbReference>
<feature type="domain" description="Ubiquitin-like protease family profile" evidence="7">
    <location>
        <begin position="214"/>
        <end position="393"/>
    </location>
</feature>
<dbReference type="Pfam" id="PF02902">
    <property type="entry name" value="Peptidase_C48"/>
    <property type="match status" value="1"/>
</dbReference>
<evidence type="ECO:0000256" key="3">
    <source>
        <dbReference type="ARBA" id="ARBA00022786"/>
    </source>
</evidence>
<name>I1PB83_ORYGL</name>
<accession>I1PB83</accession>
<dbReference type="FunFam" id="3.40.395.10:FF:000005">
    <property type="entry name" value="Ubiquitin-like-specific protease ESD4"/>
    <property type="match status" value="1"/>
</dbReference>
<keyword evidence="4" id="KW-0378">Hydrolase</keyword>
<dbReference type="MEROPS" id="C48.A02"/>
<reference evidence="8 9" key="2">
    <citation type="submission" date="2018-04" db="EMBL/GenBank/DDBJ databases">
        <title>OglaRS2 (Oryza glaberrima Reference Sequence Version 2).</title>
        <authorList>
            <person name="Zhang J."/>
            <person name="Kudrna D."/>
            <person name="Lee S."/>
            <person name="Talag J."/>
            <person name="Rajasekar S."/>
            <person name="Wing R.A."/>
        </authorList>
    </citation>
    <scope>NUCLEOTIDE SEQUENCE [LARGE SCALE GENOMIC DNA]</scope>
    <source>
        <strain evidence="8 9">cv. IRGC 96717</strain>
    </source>
</reference>
<dbReference type="SUPFAM" id="SSF54001">
    <property type="entry name" value="Cysteine proteinases"/>
    <property type="match status" value="1"/>
</dbReference>
<sequence length="423" mass="49048">MTALASPFLLPHRRRKRPLDDSHFHGPQRHRRRRLGPAAFPCPPIPPEAASSPAFDMGGFVSFLRGKPRHDDAGLGVYRGWVDVRSRDLSVATAMDDDDAGFGPRLVVRRRVGDPRKAALEAAAPRPRVKMEPYYKGALEKARSYDKRLGELASQVNLQEEKLAELRKAAEPPKEDLSELFTPLTAEEENEVHKCLFGRGSSTEILALHEPSNIEVSREKFRCLRPTAWLNDEVINLYLELLKEREAREPKRFLKCHFFNTFFYKKIVGRLVQLACGKNGYDYKSVKRWTTRRRLGYELIECDKIFVPVHKDVHWCLAVINMKERTFQYLDSLGCVDHHVSRVLARYIAEEVKDKSNKEIDTSIWHDELVDDIPLQQNGWDCGMFMLKYIDFHSRGLSMSFSQENMEYFRKRTVMEILRLRAD</sequence>
<dbReference type="GO" id="GO:0006508">
    <property type="term" value="P:proteolysis"/>
    <property type="evidence" value="ECO:0007669"/>
    <property type="project" value="UniProtKB-KW"/>
</dbReference>
<dbReference type="PANTHER" id="PTHR12606">
    <property type="entry name" value="SENTRIN/SUMO-SPECIFIC PROTEASE"/>
    <property type="match status" value="1"/>
</dbReference>
<dbReference type="InterPro" id="IPR003653">
    <property type="entry name" value="Peptidase_C48_C"/>
</dbReference>
<dbReference type="AlphaFoldDB" id="I1PB83"/>
<dbReference type="GO" id="GO:0016926">
    <property type="term" value="P:protein desumoylation"/>
    <property type="evidence" value="ECO:0007669"/>
    <property type="project" value="UniProtKB-ARBA"/>
</dbReference>
<dbReference type="eggNOG" id="KOG0778">
    <property type="taxonomic scope" value="Eukaryota"/>
</dbReference>
<dbReference type="GO" id="GO:0005634">
    <property type="term" value="C:nucleus"/>
    <property type="evidence" value="ECO:0007669"/>
    <property type="project" value="TreeGrafter"/>
</dbReference>
<evidence type="ECO:0000256" key="6">
    <source>
        <dbReference type="SAM" id="MobiDB-lite"/>
    </source>
</evidence>
<evidence type="ECO:0000256" key="5">
    <source>
        <dbReference type="ARBA" id="ARBA00022807"/>
    </source>
</evidence>
<dbReference type="HOGENOM" id="CLU_024324_6_1_1"/>
<keyword evidence="2" id="KW-0645">Protease</keyword>
<dbReference type="PANTHER" id="PTHR12606:SF95">
    <property type="entry name" value="OS03G0344300 PROTEIN"/>
    <property type="match status" value="1"/>
</dbReference>